<sequence length="116" mass="13105">MVYEPLWRTIFFYTASSAITQTRQQPTAAALRLSNANKIARNRLLAKKFHRNSDTTIYGWAPHVRHFCADVDGGGAGQPRTCYVLGDAHKLPIDDETFRRCMPLGHIVHNAGYRFG</sequence>
<evidence type="ECO:0000313" key="2">
    <source>
        <dbReference type="Proteomes" id="UP000249682"/>
    </source>
</evidence>
<accession>A0AAD0KUU3</accession>
<protein>
    <submittedName>
        <fullName evidence="1">Uncharacterized protein</fullName>
    </submittedName>
</protein>
<name>A0AAD0KUU3_MYCLR</name>
<gene>
    <name evidence="1" type="ORF">DIJ64_00990</name>
</gene>
<reference evidence="1 2" key="1">
    <citation type="submission" date="2018-05" db="EMBL/GenBank/DDBJ databases">
        <title>Evolution of small genomes with special reference to Mycobacterium leprae.</title>
        <authorList>
            <person name="Mohanty P.S."/>
            <person name="Bansal A.K."/>
            <person name="Gupta U.D."/>
            <person name="Naaz F."/>
            <person name="Dwivedi V.D."/>
            <person name="Singh H."/>
            <person name="Gupta G."/>
            <person name="Sharma S."/>
            <person name="Arora M."/>
        </authorList>
    </citation>
    <scope>NUCLEOTIDE SEQUENCE [LARGE SCALE GENOMIC DNA]</scope>
    <source>
        <strain evidence="1 2">MRHRU-235-G</strain>
    </source>
</reference>
<proteinExistence type="predicted"/>
<organism evidence="1 2">
    <name type="scientific">Mycobacterium leprae</name>
    <dbReference type="NCBI Taxonomy" id="1769"/>
    <lineage>
        <taxon>Bacteria</taxon>
        <taxon>Bacillati</taxon>
        <taxon>Actinomycetota</taxon>
        <taxon>Actinomycetes</taxon>
        <taxon>Mycobacteriales</taxon>
        <taxon>Mycobacteriaceae</taxon>
        <taxon>Mycobacterium</taxon>
    </lineage>
</organism>
<dbReference type="EMBL" id="CP029543">
    <property type="protein sequence ID" value="AWV47171.1"/>
    <property type="molecule type" value="Genomic_DNA"/>
</dbReference>
<evidence type="ECO:0000313" key="1">
    <source>
        <dbReference type="EMBL" id="AWV47171.1"/>
    </source>
</evidence>
<dbReference type="Proteomes" id="UP000249682">
    <property type="component" value="Chromosome"/>
</dbReference>
<dbReference type="AlphaFoldDB" id="A0AAD0KUU3"/>